<keyword evidence="2" id="KW-0808">Transferase</keyword>
<dbReference type="Proteomes" id="UP000251558">
    <property type="component" value="Unassembled WGS sequence"/>
</dbReference>
<accession>A0A330HG70</accession>
<dbReference type="PROSITE" id="PS51186">
    <property type="entry name" value="GNAT"/>
    <property type="match status" value="1"/>
</dbReference>
<gene>
    <name evidence="2" type="ORF">DPM33_27835</name>
</gene>
<comment type="caution">
    <text evidence="2">The sequence shown here is derived from an EMBL/GenBank/DDBJ whole genome shotgun (WGS) entry which is preliminary data.</text>
</comment>
<dbReference type="SUPFAM" id="SSF55729">
    <property type="entry name" value="Acyl-CoA N-acyltransferases (Nat)"/>
    <property type="match status" value="1"/>
</dbReference>
<dbReference type="EMBL" id="QMBP01000017">
    <property type="protein sequence ID" value="RAZ86628.1"/>
    <property type="molecule type" value="Genomic_DNA"/>
</dbReference>
<reference evidence="3" key="1">
    <citation type="submission" date="2018-06" db="EMBL/GenBank/DDBJ databases">
        <authorList>
            <person name="Helene L.C."/>
            <person name="Dall'Agnol R."/>
            <person name="Delamuta J.R."/>
            <person name="Hungria M."/>
        </authorList>
    </citation>
    <scope>NUCLEOTIDE SEQUENCE [LARGE SCALE GENOMIC DNA]</scope>
    <source>
        <strain evidence="3">AC99b</strain>
    </source>
</reference>
<dbReference type="InterPro" id="IPR000182">
    <property type="entry name" value="GNAT_dom"/>
</dbReference>
<dbReference type="GO" id="GO:0016747">
    <property type="term" value="F:acyltransferase activity, transferring groups other than amino-acyl groups"/>
    <property type="evidence" value="ECO:0007669"/>
    <property type="project" value="InterPro"/>
</dbReference>
<evidence type="ECO:0000313" key="2">
    <source>
        <dbReference type="EMBL" id="RAZ86628.1"/>
    </source>
</evidence>
<dbReference type="CDD" id="cd04301">
    <property type="entry name" value="NAT_SF"/>
    <property type="match status" value="1"/>
</dbReference>
<dbReference type="AlphaFoldDB" id="A0A330HG70"/>
<keyword evidence="3" id="KW-1185">Reference proteome</keyword>
<evidence type="ECO:0000259" key="1">
    <source>
        <dbReference type="PROSITE" id="PS51186"/>
    </source>
</evidence>
<dbReference type="InterPro" id="IPR016181">
    <property type="entry name" value="Acyl_CoA_acyltransferase"/>
</dbReference>
<protein>
    <submittedName>
        <fullName evidence="2">N-acetyltransferase</fullName>
    </submittedName>
</protein>
<name>A0A330HG70_9HYPH</name>
<evidence type="ECO:0000313" key="3">
    <source>
        <dbReference type="Proteomes" id="UP000251558"/>
    </source>
</evidence>
<sequence length="223" mass="24765">MKEIRFFRLGTDDVAPIAAMETAAWGPLGASERTIRRRFSLGHTMIGAGVDDVVAGAICFAETTDDPHDTAKFPKSFADYSSMPTSAPALSLYVYNLGIRPEFRGTNMARGLLREMIEYGRRVGARWVVGDGRCPSYAGVQDGTPDKVLRDEEFRQTIDSWHRTGKIPSTRAITRDPLLKFYRRLLDCEFLHLAPDFLPEDVASGGYRVIFAKDISQGGAQLI</sequence>
<proteinExistence type="predicted"/>
<reference evidence="2 3" key="2">
    <citation type="submission" date="2018-07" db="EMBL/GenBank/DDBJ databases">
        <title>Diversity of Mesorhizobium strains in Brazil.</title>
        <authorList>
            <person name="Helene L.C.F."/>
            <person name="Dall'Agnol R."/>
            <person name="Delamuta J.R.M."/>
            <person name="Hungria M."/>
        </authorList>
    </citation>
    <scope>NUCLEOTIDE SEQUENCE [LARGE SCALE GENOMIC DNA]</scope>
    <source>
        <strain evidence="2 3">AC99b</strain>
    </source>
</reference>
<dbReference type="OrthoDB" id="8072921at2"/>
<feature type="domain" description="N-acetyltransferase" evidence="1">
    <location>
        <begin position="4"/>
        <end position="159"/>
    </location>
</feature>
<dbReference type="Gene3D" id="3.40.630.30">
    <property type="match status" value="1"/>
</dbReference>
<dbReference type="RefSeq" id="WP_112100604.1">
    <property type="nucleotide sequence ID" value="NZ_QMBP01000017.1"/>
</dbReference>
<organism evidence="2 3">
    <name type="scientific">Mesorhizobium hawassense</name>
    <dbReference type="NCBI Taxonomy" id="1209954"/>
    <lineage>
        <taxon>Bacteria</taxon>
        <taxon>Pseudomonadati</taxon>
        <taxon>Pseudomonadota</taxon>
        <taxon>Alphaproteobacteria</taxon>
        <taxon>Hyphomicrobiales</taxon>
        <taxon>Phyllobacteriaceae</taxon>
        <taxon>Mesorhizobium</taxon>
    </lineage>
</organism>